<feature type="transmembrane region" description="Helical" evidence="8">
    <location>
        <begin position="62"/>
        <end position="79"/>
    </location>
</feature>
<feature type="transmembrane region" description="Helical" evidence="8">
    <location>
        <begin position="419"/>
        <end position="438"/>
    </location>
</feature>
<evidence type="ECO:0000256" key="8">
    <source>
        <dbReference type="SAM" id="Phobius"/>
    </source>
</evidence>
<keyword evidence="11" id="KW-1185">Reference proteome</keyword>
<dbReference type="GeneID" id="19174760"/>
<dbReference type="eggNOG" id="ENOG502SAIV">
    <property type="taxonomic scope" value="Eukaryota"/>
</dbReference>
<keyword evidence="4 8" id="KW-0812">Transmembrane</keyword>
<feature type="compositionally biased region" description="Polar residues" evidence="7">
    <location>
        <begin position="134"/>
        <end position="143"/>
    </location>
</feature>
<evidence type="ECO:0000313" key="10">
    <source>
        <dbReference type="EMBL" id="EXJ63808.1"/>
    </source>
</evidence>
<comment type="caution">
    <text evidence="10">The sequence shown here is derived from an EMBL/GenBank/DDBJ whole genome shotgun (WGS) entry which is preliminary data.</text>
</comment>
<dbReference type="GO" id="GO:0016020">
    <property type="term" value="C:membrane"/>
    <property type="evidence" value="ECO:0007669"/>
    <property type="project" value="UniProtKB-SubCell"/>
</dbReference>
<dbReference type="PANTHER" id="PTHR31595:SF67">
    <property type="entry name" value="WAX SYNTHASE DOMAIN-CONTAINING PROTEIN"/>
    <property type="match status" value="1"/>
</dbReference>
<evidence type="ECO:0000256" key="2">
    <source>
        <dbReference type="ARBA" id="ARBA00007282"/>
    </source>
</evidence>
<keyword evidence="3" id="KW-0808">Transferase</keyword>
<feature type="region of interest" description="Disordered" evidence="7">
    <location>
        <begin position="124"/>
        <end position="143"/>
    </location>
</feature>
<accession>W9W744</accession>
<protein>
    <recommendedName>
        <fullName evidence="9">Wax synthase domain-containing protein</fullName>
    </recommendedName>
</protein>
<feature type="transmembrane region" description="Helical" evidence="8">
    <location>
        <begin position="366"/>
        <end position="385"/>
    </location>
</feature>
<dbReference type="GO" id="GO:0006629">
    <property type="term" value="P:lipid metabolic process"/>
    <property type="evidence" value="ECO:0007669"/>
    <property type="project" value="InterPro"/>
</dbReference>
<organism evidence="10 11">
    <name type="scientific">Cladophialophora yegresii CBS 114405</name>
    <dbReference type="NCBI Taxonomy" id="1182544"/>
    <lineage>
        <taxon>Eukaryota</taxon>
        <taxon>Fungi</taxon>
        <taxon>Dikarya</taxon>
        <taxon>Ascomycota</taxon>
        <taxon>Pezizomycotina</taxon>
        <taxon>Eurotiomycetes</taxon>
        <taxon>Chaetothyriomycetidae</taxon>
        <taxon>Chaetothyriales</taxon>
        <taxon>Herpotrichiellaceae</taxon>
        <taxon>Cladophialophora</taxon>
    </lineage>
</organism>
<feature type="transmembrane region" description="Helical" evidence="8">
    <location>
        <begin position="32"/>
        <end position="50"/>
    </location>
</feature>
<evidence type="ECO:0000256" key="3">
    <source>
        <dbReference type="ARBA" id="ARBA00022679"/>
    </source>
</evidence>
<dbReference type="GO" id="GO:0008374">
    <property type="term" value="F:O-acyltransferase activity"/>
    <property type="evidence" value="ECO:0007669"/>
    <property type="project" value="InterPro"/>
</dbReference>
<comment type="subcellular location">
    <subcellularLocation>
        <location evidence="1">Membrane</location>
        <topology evidence="1">Multi-pass membrane protein</topology>
    </subcellularLocation>
</comment>
<evidence type="ECO:0000256" key="1">
    <source>
        <dbReference type="ARBA" id="ARBA00004141"/>
    </source>
</evidence>
<feature type="domain" description="Wax synthase" evidence="9">
    <location>
        <begin position="375"/>
        <end position="454"/>
    </location>
</feature>
<comment type="similarity">
    <text evidence="2">Belongs to the wax synthase family.</text>
</comment>
<evidence type="ECO:0000256" key="4">
    <source>
        <dbReference type="ARBA" id="ARBA00022692"/>
    </source>
</evidence>
<dbReference type="Proteomes" id="UP000019473">
    <property type="component" value="Unassembled WGS sequence"/>
</dbReference>
<feature type="transmembrane region" description="Helical" evidence="8">
    <location>
        <begin position="482"/>
        <end position="499"/>
    </location>
</feature>
<feature type="transmembrane region" description="Helical" evidence="8">
    <location>
        <begin position="321"/>
        <end position="346"/>
    </location>
</feature>
<dbReference type="PANTHER" id="PTHR31595">
    <property type="entry name" value="LONG-CHAIN-ALCOHOL O-FATTY-ACYLTRANSFERASE 3-RELATED"/>
    <property type="match status" value="1"/>
</dbReference>
<dbReference type="InterPro" id="IPR044851">
    <property type="entry name" value="Wax_synthase"/>
</dbReference>
<name>W9W744_9EURO</name>
<dbReference type="InterPro" id="IPR032805">
    <property type="entry name" value="Wax_synthase_dom"/>
</dbReference>
<proteinExistence type="inferred from homology"/>
<gene>
    <name evidence="10" type="ORF">A1O7_00143</name>
</gene>
<evidence type="ECO:0000256" key="5">
    <source>
        <dbReference type="ARBA" id="ARBA00022989"/>
    </source>
</evidence>
<sequence>MAHEDFSLYRRTLLNRQHQYDASIRLGEYTPFLYPWDTLPALYLLLAVAITPRLPLSIARTARYIAFILVLLHGAYVVSRRRTLWFAGGYGIGLSSAWGIIMSGAVLVCNDLEHDFKRLETRVVRSGPGDHQPNRSASHSISSDVGKSVGVLRQKVASVDAPTNSKQRSSDILEQPATRPYRLVWQGFPYGDGLLHLTDWTVDLMTSFRGVGWKHRISTVKSIDAPIQPDREGEVRQSRTDEEPKPRSISAQNLRSLQRRAVQDFMTNYLLLDLLKTMFITDPYFLGLAPLESPTPWHWLGHLNETLPIATRLVRLSLSMAGVIAALSLIFSLSPLFFGTILPSLIDTSKLTKAPLLEPGLYPPMWYPLTTSVMYSGLAGFWGKFWHQMFRFGISEPSRVLVKKLRLDPRGNVARMMQLLIAFGLSGTIHALGSYTTFSLQQSHPLSGPLLFFLLQALGIFLQTSVVTVGNTRLSWTRKTPLAVRQTINLLFVLTWLYFTGPLLADDFAHCGIWLFEPVPISPLRGLGFGPGGKDEGWWTWYQEGSRLMGLWKGEKWWERALAIY</sequence>
<dbReference type="EMBL" id="AMGW01000001">
    <property type="protein sequence ID" value="EXJ63808.1"/>
    <property type="molecule type" value="Genomic_DNA"/>
</dbReference>
<feature type="region of interest" description="Disordered" evidence="7">
    <location>
        <begin position="224"/>
        <end position="249"/>
    </location>
</feature>
<dbReference type="AlphaFoldDB" id="W9W744"/>
<evidence type="ECO:0000256" key="7">
    <source>
        <dbReference type="SAM" id="MobiDB-lite"/>
    </source>
</evidence>
<reference evidence="10 11" key="1">
    <citation type="submission" date="2013-03" db="EMBL/GenBank/DDBJ databases">
        <title>The Genome Sequence of Cladophialophora yegresii CBS 114405.</title>
        <authorList>
            <consortium name="The Broad Institute Genomics Platform"/>
            <person name="Cuomo C."/>
            <person name="de Hoog S."/>
            <person name="Gorbushina A."/>
            <person name="Walker B."/>
            <person name="Young S.K."/>
            <person name="Zeng Q."/>
            <person name="Gargeya S."/>
            <person name="Fitzgerald M."/>
            <person name="Haas B."/>
            <person name="Abouelleil A."/>
            <person name="Allen A.W."/>
            <person name="Alvarado L."/>
            <person name="Arachchi H.M."/>
            <person name="Berlin A.M."/>
            <person name="Chapman S.B."/>
            <person name="Gainer-Dewar J."/>
            <person name="Goldberg J."/>
            <person name="Griggs A."/>
            <person name="Gujja S."/>
            <person name="Hansen M."/>
            <person name="Howarth C."/>
            <person name="Imamovic A."/>
            <person name="Ireland A."/>
            <person name="Larimer J."/>
            <person name="McCowan C."/>
            <person name="Murphy C."/>
            <person name="Pearson M."/>
            <person name="Poon T.W."/>
            <person name="Priest M."/>
            <person name="Roberts A."/>
            <person name="Saif S."/>
            <person name="Shea T."/>
            <person name="Sisk P."/>
            <person name="Sykes S."/>
            <person name="Wortman J."/>
            <person name="Nusbaum C."/>
            <person name="Birren B."/>
        </authorList>
    </citation>
    <scope>NUCLEOTIDE SEQUENCE [LARGE SCALE GENOMIC DNA]</scope>
    <source>
        <strain evidence="10 11">CBS 114405</strain>
    </source>
</reference>
<keyword evidence="6 8" id="KW-0472">Membrane</keyword>
<dbReference type="Pfam" id="PF13813">
    <property type="entry name" value="MBOAT_2"/>
    <property type="match status" value="1"/>
</dbReference>
<dbReference type="OrthoDB" id="2796277at2759"/>
<keyword evidence="5 8" id="KW-1133">Transmembrane helix</keyword>
<evidence type="ECO:0000259" key="9">
    <source>
        <dbReference type="Pfam" id="PF13813"/>
    </source>
</evidence>
<evidence type="ECO:0000256" key="6">
    <source>
        <dbReference type="ARBA" id="ARBA00023136"/>
    </source>
</evidence>
<dbReference type="VEuPathDB" id="FungiDB:A1O7_00143"/>
<feature type="transmembrane region" description="Helical" evidence="8">
    <location>
        <begin position="85"/>
        <end position="109"/>
    </location>
</feature>
<dbReference type="RefSeq" id="XP_007752375.1">
    <property type="nucleotide sequence ID" value="XM_007754185.1"/>
</dbReference>
<dbReference type="HOGENOM" id="CLU_021051_1_1_1"/>
<feature type="transmembrane region" description="Helical" evidence="8">
    <location>
        <begin position="450"/>
        <end position="470"/>
    </location>
</feature>
<feature type="compositionally biased region" description="Basic and acidic residues" evidence="7">
    <location>
        <begin position="229"/>
        <end position="246"/>
    </location>
</feature>
<evidence type="ECO:0000313" key="11">
    <source>
        <dbReference type="Proteomes" id="UP000019473"/>
    </source>
</evidence>